<dbReference type="STRING" id="31234.E3LJ78"/>
<keyword evidence="1" id="KW-1133">Transmembrane helix</keyword>
<dbReference type="EMBL" id="DS268409">
    <property type="protein sequence ID" value="EFO94797.1"/>
    <property type="molecule type" value="Genomic_DNA"/>
</dbReference>
<dbReference type="Proteomes" id="UP000008281">
    <property type="component" value="Unassembled WGS sequence"/>
</dbReference>
<feature type="transmembrane region" description="Helical" evidence="1">
    <location>
        <begin position="30"/>
        <end position="47"/>
    </location>
</feature>
<keyword evidence="3" id="KW-1185">Reference proteome</keyword>
<dbReference type="OMA" id="HILMFAL"/>
<organism evidence="3">
    <name type="scientific">Caenorhabditis remanei</name>
    <name type="common">Caenorhabditis vulgaris</name>
    <dbReference type="NCBI Taxonomy" id="31234"/>
    <lineage>
        <taxon>Eukaryota</taxon>
        <taxon>Metazoa</taxon>
        <taxon>Ecdysozoa</taxon>
        <taxon>Nematoda</taxon>
        <taxon>Chromadorea</taxon>
        <taxon>Rhabditida</taxon>
        <taxon>Rhabditina</taxon>
        <taxon>Rhabditomorpha</taxon>
        <taxon>Rhabditoidea</taxon>
        <taxon>Rhabditidae</taxon>
        <taxon>Peloderinae</taxon>
        <taxon>Caenorhabditis</taxon>
    </lineage>
</organism>
<sequence>MFQILPCFFPIFPLSTNIFSFQKTMAFFSFRQFLGLIGVILTAWILNKGQHILMFALDDFSENYTTFLGEKWWSTEQLGLCDDETLDVLWQRNVNERVQKFTGNE</sequence>
<protein>
    <submittedName>
        <fullName evidence="2">Uncharacterized protein</fullName>
    </submittedName>
</protein>
<dbReference type="OrthoDB" id="5833857at2759"/>
<accession>E3LJ78</accession>
<evidence type="ECO:0000256" key="1">
    <source>
        <dbReference type="SAM" id="Phobius"/>
    </source>
</evidence>
<evidence type="ECO:0000313" key="3">
    <source>
        <dbReference type="Proteomes" id="UP000008281"/>
    </source>
</evidence>
<dbReference type="eggNOG" id="ENOG502TJY7">
    <property type="taxonomic scope" value="Eukaryota"/>
</dbReference>
<dbReference type="HOGENOM" id="CLU_2239097_0_0_1"/>
<gene>
    <name evidence="2" type="ORF">CRE_08656</name>
</gene>
<reference evidence="2" key="1">
    <citation type="submission" date="2007-07" db="EMBL/GenBank/DDBJ databases">
        <title>PCAP assembly of the Caenorhabditis remanei genome.</title>
        <authorList>
            <consortium name="The Caenorhabditis remanei Sequencing Consortium"/>
            <person name="Wilson R.K."/>
        </authorList>
    </citation>
    <scope>NUCLEOTIDE SEQUENCE [LARGE SCALE GENOMIC DNA]</scope>
    <source>
        <strain evidence="2">PB4641</strain>
    </source>
</reference>
<proteinExistence type="predicted"/>
<name>E3LJ78_CAERE</name>
<evidence type="ECO:0000313" key="2">
    <source>
        <dbReference type="EMBL" id="EFO94797.1"/>
    </source>
</evidence>
<keyword evidence="1" id="KW-0812">Transmembrane</keyword>
<keyword evidence="1" id="KW-0472">Membrane</keyword>
<dbReference type="InParanoid" id="E3LJ78"/>
<dbReference type="AlphaFoldDB" id="E3LJ78"/>